<evidence type="ECO:0000313" key="4">
    <source>
        <dbReference type="EMBL" id="ALS02154.1"/>
    </source>
</evidence>
<dbReference type="Proteomes" id="UP000065511">
    <property type="component" value="Chromosome"/>
</dbReference>
<evidence type="ECO:0000313" key="5">
    <source>
        <dbReference type="Proteomes" id="UP000065511"/>
    </source>
</evidence>
<organism evidence="4 5">
    <name type="scientific">Enterococcus silesiacus</name>
    <dbReference type="NCBI Taxonomy" id="332949"/>
    <lineage>
        <taxon>Bacteria</taxon>
        <taxon>Bacillati</taxon>
        <taxon>Bacillota</taxon>
        <taxon>Bacilli</taxon>
        <taxon>Lactobacillales</taxon>
        <taxon>Enterococcaceae</taxon>
        <taxon>Enterococcus</taxon>
    </lineage>
</organism>
<reference evidence="4 5" key="1">
    <citation type="submission" date="2015-12" db="EMBL/GenBank/DDBJ databases">
        <authorList>
            <person name="Lauer A."/>
            <person name="Humrighouse B."/>
            <person name="Loparev V."/>
            <person name="Shewmaker P.L."/>
            <person name="Whitney A.M."/>
            <person name="McLaughlin R.W."/>
        </authorList>
    </citation>
    <scope>NUCLEOTIDE SEQUENCE [LARGE SCALE GENOMIC DNA]</scope>
    <source>
        <strain evidence="4 5">LMG 23085</strain>
    </source>
</reference>
<keyword evidence="5" id="KW-1185">Reference proteome</keyword>
<proteinExistence type="inferred from homology"/>
<dbReference type="InterPro" id="IPR051768">
    <property type="entry name" value="Bact_secretion_toxin"/>
</dbReference>
<comment type="similarity">
    <text evidence="1">In the N-terminal section; belongs to the LXG family.</text>
</comment>
<gene>
    <name evidence="4" type="ORF">ATZ33_12410</name>
</gene>
<dbReference type="InterPro" id="IPR029111">
    <property type="entry name" value="Ntox30"/>
</dbReference>
<dbReference type="Pfam" id="PF15532">
    <property type="entry name" value="Ntox30"/>
    <property type="match status" value="1"/>
</dbReference>
<sequence length="490" mass="54601">MSSIDMYLSSANTQATGVSALSNKHHNGYNQLEKSLQQFAGDSVLKSDSYDSAKAFYSAVLIPLAQGGILLTDAVEEACKKFPEQYTADVDSSDLKSEELEKEIEELENNITHVQSLQRELHHFPVPKLVKQILMHQNQKSLTRDLEAKRELEKKLQKLQTFHISSPTIFSEISALKATIDQGIAQANQSWNASTGQFTIPSGKNMDWANTIKNSWATRDKRLMEKQLKEYQIYAVIYKDKDGKPKIIWKVTKDGAGVKNSKIYQYLNANGKDLPADLFEFMSQHDWDDKVKVAFRNGKDLQIGDKYNPVLGALVASGQYLEDAYKFMTEDELGQALQMLGFNFASYRLATNKGTKTVENKKAGGLGSGNIGDFSNLQGTSVDDILSRIPKDANKRVLTPQPGKVTEGFEYTWKASDGTKMTVRVHGQDASAPVGSNAANGWIVRVQQGKKYLDPISGEFQPPGISRPNSEFYNEELINSTHIPIQTPKK</sequence>
<dbReference type="EMBL" id="CP013614">
    <property type="protein sequence ID" value="ALS02154.1"/>
    <property type="molecule type" value="Genomic_DNA"/>
</dbReference>
<evidence type="ECO:0000259" key="3">
    <source>
        <dbReference type="PROSITE" id="PS51756"/>
    </source>
</evidence>
<dbReference type="InterPro" id="IPR006829">
    <property type="entry name" value="LXG_dom"/>
</dbReference>
<protein>
    <recommendedName>
        <fullName evidence="3">LXG domain-containing protein</fullName>
    </recommendedName>
</protein>
<feature type="coiled-coil region" evidence="2">
    <location>
        <begin position="90"/>
        <end position="120"/>
    </location>
</feature>
<dbReference type="PANTHER" id="PTHR34976">
    <property type="entry name" value="RIBONUCLEASE YQCG-RELATED"/>
    <property type="match status" value="1"/>
</dbReference>
<accession>A0ABM5WAG7</accession>
<feature type="domain" description="LXG" evidence="3">
    <location>
        <begin position="2"/>
        <end position="229"/>
    </location>
</feature>
<name>A0ABM5WAG7_9ENTE</name>
<dbReference type="PANTHER" id="PTHR34976:SF1">
    <property type="entry name" value="TOXIN BC_0920"/>
    <property type="match status" value="1"/>
</dbReference>
<keyword evidence="2" id="KW-0175">Coiled coil</keyword>
<evidence type="ECO:0000256" key="2">
    <source>
        <dbReference type="SAM" id="Coils"/>
    </source>
</evidence>
<evidence type="ECO:0000256" key="1">
    <source>
        <dbReference type="ARBA" id="ARBA00034117"/>
    </source>
</evidence>
<dbReference type="PROSITE" id="PS51756">
    <property type="entry name" value="LXG"/>
    <property type="match status" value="1"/>
</dbReference>